<proteinExistence type="inferred from homology"/>
<dbReference type="FunFam" id="1.20.1250.20:FF:000013">
    <property type="entry name" value="MFS general substrate transporter"/>
    <property type="match status" value="1"/>
</dbReference>
<keyword evidence="5 7" id="KW-0472">Membrane</keyword>
<reference evidence="9 10" key="1">
    <citation type="submission" date="2016-07" db="EMBL/GenBank/DDBJ databases">
        <title>Pervasive Adenine N6-methylation of Active Genes in Fungi.</title>
        <authorList>
            <consortium name="DOE Joint Genome Institute"/>
            <person name="Mondo S.J."/>
            <person name="Dannebaum R.O."/>
            <person name="Kuo R.C."/>
            <person name="Labutti K."/>
            <person name="Haridas S."/>
            <person name="Kuo A."/>
            <person name="Salamov A."/>
            <person name="Ahrendt S.R."/>
            <person name="Lipzen A."/>
            <person name="Sullivan W."/>
            <person name="Andreopoulos W.B."/>
            <person name="Clum A."/>
            <person name="Lindquist E."/>
            <person name="Daum C."/>
            <person name="Ramamoorthy G.K."/>
            <person name="Gryganskyi A."/>
            <person name="Culley D."/>
            <person name="Magnuson J.K."/>
            <person name="James T.Y."/>
            <person name="O'Malley M.A."/>
            <person name="Stajich J.E."/>
            <person name="Spatafora J.W."/>
            <person name="Visel A."/>
            <person name="Grigoriev I.V."/>
        </authorList>
    </citation>
    <scope>NUCLEOTIDE SEQUENCE [LARGE SCALE GENOMIC DNA]</scope>
    <source>
        <strain evidence="9 10">12-1054</strain>
    </source>
</reference>
<dbReference type="FunFam" id="1.20.1250.20:FF:000018">
    <property type="entry name" value="MFS transporter permease"/>
    <property type="match status" value="1"/>
</dbReference>
<evidence type="ECO:0000256" key="5">
    <source>
        <dbReference type="ARBA" id="ARBA00023136"/>
    </source>
</evidence>
<feature type="transmembrane region" description="Helical" evidence="7">
    <location>
        <begin position="339"/>
        <end position="362"/>
    </location>
</feature>
<evidence type="ECO:0000313" key="9">
    <source>
        <dbReference type="EMBL" id="ORY78191.1"/>
    </source>
</evidence>
<name>A0A1Y2F2T8_PROLT</name>
<evidence type="ECO:0000313" key="10">
    <source>
        <dbReference type="Proteomes" id="UP000193685"/>
    </source>
</evidence>
<dbReference type="OrthoDB" id="2962993at2759"/>
<feature type="transmembrane region" description="Helical" evidence="7">
    <location>
        <begin position="406"/>
        <end position="428"/>
    </location>
</feature>
<dbReference type="OMA" id="DINIWGF"/>
<dbReference type="EMBL" id="MCFI01000018">
    <property type="protein sequence ID" value="ORY78191.1"/>
    <property type="molecule type" value="Genomic_DNA"/>
</dbReference>
<dbReference type="InterPro" id="IPR020846">
    <property type="entry name" value="MFS_dom"/>
</dbReference>
<feature type="transmembrane region" description="Helical" evidence="7">
    <location>
        <begin position="249"/>
        <end position="270"/>
    </location>
</feature>
<feature type="transmembrane region" description="Helical" evidence="7">
    <location>
        <begin position="146"/>
        <end position="165"/>
    </location>
</feature>
<feature type="transmembrane region" description="Helical" evidence="7">
    <location>
        <begin position="55"/>
        <end position="77"/>
    </location>
</feature>
<keyword evidence="10" id="KW-1185">Reference proteome</keyword>
<comment type="subcellular location">
    <subcellularLocation>
        <location evidence="1">Membrane</location>
        <topology evidence="1">Multi-pass membrane protein</topology>
    </subcellularLocation>
</comment>
<dbReference type="GeneID" id="63784614"/>
<dbReference type="Proteomes" id="UP000193685">
    <property type="component" value="Unassembled WGS sequence"/>
</dbReference>
<keyword evidence="2" id="KW-0813">Transport</keyword>
<dbReference type="Gene3D" id="1.20.1250.20">
    <property type="entry name" value="MFS general substrate transporter like domains"/>
    <property type="match status" value="2"/>
</dbReference>
<comment type="caution">
    <text evidence="9">The sequence shown here is derived from an EMBL/GenBank/DDBJ whole genome shotgun (WGS) entry which is preliminary data.</text>
</comment>
<feature type="transmembrane region" description="Helical" evidence="7">
    <location>
        <begin position="84"/>
        <end position="103"/>
    </location>
</feature>
<keyword evidence="3 7" id="KW-0812">Transmembrane</keyword>
<protein>
    <submittedName>
        <fullName evidence="9">MFS general substrate transporter</fullName>
    </submittedName>
</protein>
<evidence type="ECO:0000256" key="7">
    <source>
        <dbReference type="SAM" id="Phobius"/>
    </source>
</evidence>
<evidence type="ECO:0000256" key="2">
    <source>
        <dbReference type="ARBA" id="ARBA00022448"/>
    </source>
</evidence>
<feature type="transmembrane region" description="Helical" evidence="7">
    <location>
        <begin position="115"/>
        <end position="134"/>
    </location>
</feature>
<dbReference type="SUPFAM" id="SSF103473">
    <property type="entry name" value="MFS general substrate transporter"/>
    <property type="match status" value="1"/>
</dbReference>
<feature type="transmembrane region" description="Helical" evidence="7">
    <location>
        <begin position="290"/>
        <end position="307"/>
    </location>
</feature>
<dbReference type="RefSeq" id="XP_040723302.1">
    <property type="nucleotide sequence ID" value="XM_040868015.1"/>
</dbReference>
<organism evidence="9 10">
    <name type="scientific">Protomyces lactucae-debilis</name>
    <dbReference type="NCBI Taxonomy" id="2754530"/>
    <lineage>
        <taxon>Eukaryota</taxon>
        <taxon>Fungi</taxon>
        <taxon>Dikarya</taxon>
        <taxon>Ascomycota</taxon>
        <taxon>Taphrinomycotina</taxon>
        <taxon>Taphrinomycetes</taxon>
        <taxon>Taphrinales</taxon>
        <taxon>Protomycetaceae</taxon>
        <taxon>Protomyces</taxon>
    </lineage>
</organism>
<evidence type="ECO:0000256" key="3">
    <source>
        <dbReference type="ARBA" id="ARBA00022692"/>
    </source>
</evidence>
<comment type="similarity">
    <text evidence="6">Belongs to the major facilitator superfamily. Allantoate permease family.</text>
</comment>
<feature type="transmembrane region" description="Helical" evidence="7">
    <location>
        <begin position="374"/>
        <end position="394"/>
    </location>
</feature>
<feature type="transmembrane region" description="Helical" evidence="7">
    <location>
        <begin position="177"/>
        <end position="200"/>
    </location>
</feature>
<dbReference type="GO" id="GO:0016020">
    <property type="term" value="C:membrane"/>
    <property type="evidence" value="ECO:0007669"/>
    <property type="project" value="UniProtKB-SubCell"/>
</dbReference>
<dbReference type="PANTHER" id="PTHR43791:SF3">
    <property type="entry name" value="MAJOR FACILITATOR SUPERFAMILY (MFS) PROFILE DOMAIN-CONTAINING PROTEIN"/>
    <property type="match status" value="1"/>
</dbReference>
<dbReference type="PANTHER" id="PTHR43791">
    <property type="entry name" value="PERMEASE-RELATED"/>
    <property type="match status" value="1"/>
</dbReference>
<evidence type="ECO:0000259" key="8">
    <source>
        <dbReference type="PROSITE" id="PS50850"/>
    </source>
</evidence>
<feature type="domain" description="Major facilitator superfamily (MFS) profile" evidence="8">
    <location>
        <begin position="17"/>
        <end position="433"/>
    </location>
</feature>
<sequence>MDDTHDARIVRKVDRHVVPWLAALYAWSLIDRTNMGNAQIEGMSQELVLGIQNRYSIALLVFFPTYFISELPATLLVRHVSPRFVITAIALAWGTTMIAMGFVKVWGALAGLRALLGLLEGGYFPICVFLLSSWYKRYELQKRITFFYMFGVLASGLSSILAYGLARIGPRGDYRPWSFIFFIEGAITVALAILAFFFIVEFPQSEKRRFLSPRDHARVLYRLEKDRDDLEHDPLTARKLGKYLLEWRAWVMALMFMCCTVTSYALSYFLPTILRLRLRFSLVEAQCLAAPPYVFAILVAVTTAYFSDRLKLRAPFIIFHSALCMIGLGVLYAPGVKPAGQYTAVFLVAAGTNANVPAVIGYMQNNIHTSSRRAVLSALQVGFGAIGGIFGSLVFRQQDAPIYRPGLAACLACNAFIITWACIFSVYFRRENKKQESGYVIAGKPGFRFAI</sequence>
<dbReference type="InterPro" id="IPR036259">
    <property type="entry name" value="MFS_trans_sf"/>
</dbReference>
<dbReference type="STRING" id="56484.A0A1Y2F2T8"/>
<dbReference type="InterPro" id="IPR011701">
    <property type="entry name" value="MFS"/>
</dbReference>
<dbReference type="Pfam" id="PF07690">
    <property type="entry name" value="MFS_1"/>
    <property type="match status" value="1"/>
</dbReference>
<accession>A0A1Y2F2T8</accession>
<evidence type="ECO:0000256" key="4">
    <source>
        <dbReference type="ARBA" id="ARBA00022989"/>
    </source>
</evidence>
<evidence type="ECO:0000256" key="6">
    <source>
        <dbReference type="ARBA" id="ARBA00037968"/>
    </source>
</evidence>
<gene>
    <name evidence="9" type="ORF">BCR37DRAFT_350570</name>
</gene>
<dbReference type="GO" id="GO:0022857">
    <property type="term" value="F:transmembrane transporter activity"/>
    <property type="evidence" value="ECO:0007669"/>
    <property type="project" value="InterPro"/>
</dbReference>
<keyword evidence="4 7" id="KW-1133">Transmembrane helix</keyword>
<feature type="transmembrane region" description="Helical" evidence="7">
    <location>
        <begin position="314"/>
        <end position="333"/>
    </location>
</feature>
<dbReference type="PROSITE" id="PS50850">
    <property type="entry name" value="MFS"/>
    <property type="match status" value="1"/>
</dbReference>
<dbReference type="AlphaFoldDB" id="A0A1Y2F2T8"/>
<evidence type="ECO:0000256" key="1">
    <source>
        <dbReference type="ARBA" id="ARBA00004141"/>
    </source>
</evidence>